<dbReference type="SMART" id="SM00464">
    <property type="entry name" value="LON"/>
    <property type="match status" value="1"/>
</dbReference>
<keyword evidence="5" id="KW-0812">Transmembrane</keyword>
<dbReference type="InterPro" id="IPR003111">
    <property type="entry name" value="Lon_prtase_N"/>
</dbReference>
<keyword evidence="2 4" id="KW-0863">Zinc-finger</keyword>
<name>A0A6B2LBQ0_9EUKA</name>
<dbReference type="PROSITE" id="PS50089">
    <property type="entry name" value="ZF_RING_2"/>
    <property type="match status" value="1"/>
</dbReference>
<evidence type="ECO:0000256" key="4">
    <source>
        <dbReference type="PROSITE-ProRule" id="PRU00175"/>
    </source>
</evidence>
<dbReference type="AlphaFoldDB" id="A0A6B2LBQ0"/>
<reference evidence="8" key="1">
    <citation type="journal article" date="2020" name="J. Eukaryot. Microbiol.">
        <title>De novo Sequencing, Assembly and Annotation of the Transcriptome for the Free-Living Testate Amoeba Arcella intermedia.</title>
        <authorList>
            <person name="Ribeiro G.M."/>
            <person name="Porfirio-Sousa A.L."/>
            <person name="Maurer-Alcala X.X."/>
            <person name="Katz L.A."/>
            <person name="Lahr D.J.G."/>
        </authorList>
    </citation>
    <scope>NUCLEOTIDE SEQUENCE</scope>
</reference>
<organism evidence="8">
    <name type="scientific">Arcella intermedia</name>
    <dbReference type="NCBI Taxonomy" id="1963864"/>
    <lineage>
        <taxon>Eukaryota</taxon>
        <taxon>Amoebozoa</taxon>
        <taxon>Tubulinea</taxon>
        <taxon>Elardia</taxon>
        <taxon>Arcellinida</taxon>
        <taxon>Sphaerothecina</taxon>
        <taxon>Arcellidae</taxon>
        <taxon>Arcella</taxon>
    </lineage>
</organism>
<evidence type="ECO:0000256" key="3">
    <source>
        <dbReference type="ARBA" id="ARBA00022833"/>
    </source>
</evidence>
<dbReference type="PROSITE" id="PS51787">
    <property type="entry name" value="LON_N"/>
    <property type="match status" value="1"/>
</dbReference>
<feature type="transmembrane region" description="Helical" evidence="5">
    <location>
        <begin position="273"/>
        <end position="293"/>
    </location>
</feature>
<dbReference type="PANTHER" id="PTHR23327:SF42">
    <property type="entry name" value="LON PEPTIDASE N-TERMINAL DOMAIN AND RING FINGER PROTEIN C14F5.10C"/>
    <property type="match status" value="1"/>
</dbReference>
<dbReference type="SUPFAM" id="SSF57850">
    <property type="entry name" value="RING/U-box"/>
    <property type="match status" value="1"/>
</dbReference>
<dbReference type="SMART" id="SM00184">
    <property type="entry name" value="RING"/>
    <property type="match status" value="1"/>
</dbReference>
<evidence type="ECO:0000256" key="2">
    <source>
        <dbReference type="ARBA" id="ARBA00022771"/>
    </source>
</evidence>
<dbReference type="InterPro" id="IPR001841">
    <property type="entry name" value="Znf_RING"/>
</dbReference>
<evidence type="ECO:0000256" key="1">
    <source>
        <dbReference type="ARBA" id="ARBA00022723"/>
    </source>
</evidence>
<dbReference type="InterPro" id="IPR017907">
    <property type="entry name" value="Znf_RING_CS"/>
</dbReference>
<dbReference type="InterPro" id="IPR015947">
    <property type="entry name" value="PUA-like_sf"/>
</dbReference>
<dbReference type="Pfam" id="PF13445">
    <property type="entry name" value="zf-RING_UBOX"/>
    <property type="match status" value="1"/>
</dbReference>
<dbReference type="Pfam" id="PF02190">
    <property type="entry name" value="LON_substr_bdg"/>
    <property type="match status" value="1"/>
</dbReference>
<keyword evidence="5" id="KW-1133">Transmembrane helix</keyword>
<evidence type="ECO:0000259" key="7">
    <source>
        <dbReference type="PROSITE" id="PS51787"/>
    </source>
</evidence>
<keyword evidence="5" id="KW-0472">Membrane</keyword>
<accession>A0A6B2LBQ0</accession>
<dbReference type="SUPFAM" id="SSF88697">
    <property type="entry name" value="PUA domain-like"/>
    <property type="match status" value="1"/>
</dbReference>
<dbReference type="PROSITE" id="PS00518">
    <property type="entry name" value="ZF_RING_1"/>
    <property type="match status" value="1"/>
</dbReference>
<dbReference type="EMBL" id="GIBP01005504">
    <property type="protein sequence ID" value="NDV34473.1"/>
    <property type="molecule type" value="Transcribed_RNA"/>
</dbReference>
<evidence type="ECO:0000259" key="6">
    <source>
        <dbReference type="PROSITE" id="PS50089"/>
    </source>
</evidence>
<dbReference type="InterPro" id="IPR046336">
    <property type="entry name" value="Lon_prtase_N_sf"/>
</dbReference>
<keyword evidence="3" id="KW-0862">Zinc</keyword>
<feature type="domain" description="Lon N-terminal" evidence="7">
    <location>
        <begin position="90"/>
        <end position="267"/>
    </location>
</feature>
<evidence type="ECO:0008006" key="9">
    <source>
        <dbReference type="Google" id="ProtNLM"/>
    </source>
</evidence>
<evidence type="ECO:0000313" key="8">
    <source>
        <dbReference type="EMBL" id="NDV34473.1"/>
    </source>
</evidence>
<feature type="domain" description="RING-type" evidence="6">
    <location>
        <begin position="6"/>
        <end position="48"/>
    </location>
</feature>
<dbReference type="Gene3D" id="3.30.40.10">
    <property type="entry name" value="Zinc/RING finger domain, C3HC4 (zinc finger)"/>
    <property type="match status" value="1"/>
</dbReference>
<dbReference type="Gene3D" id="2.30.130.40">
    <property type="entry name" value="LON domain-like"/>
    <property type="match status" value="1"/>
</dbReference>
<proteinExistence type="predicted"/>
<dbReference type="GO" id="GO:0008270">
    <property type="term" value="F:zinc ion binding"/>
    <property type="evidence" value="ECO:0007669"/>
    <property type="project" value="UniProtKB-KW"/>
</dbReference>
<sequence length="295" mass="34068">MKDFECPLCCEVLLDPTTILCGHTYCSDCIQRVFDCTTTGQAQCPICRRYIFHTGRPAINVVLNDIIKKYLPKLYTSRCNERLTLTENLMNVIPLFFVGVILFPKEMTRLHVYEPQYRLMIRRCLFSNGKFGMVLPGFIVGTEVQIKECTPLTDGRFLLVVVGLRRFKIRETQNVDGYEVAQYEELQEITEPNLEGLMKDIEINMHSDIGMARQTYFDGLQRNSAYDFSISTAALLPISTRQKHRLLEITSTKLRLETSLEHIKNYNATRRKLSYLMLFCCILSLLVAHFLSFDG</sequence>
<dbReference type="InterPro" id="IPR013083">
    <property type="entry name" value="Znf_RING/FYVE/PHD"/>
</dbReference>
<evidence type="ECO:0000256" key="5">
    <source>
        <dbReference type="SAM" id="Phobius"/>
    </source>
</evidence>
<dbReference type="PANTHER" id="PTHR23327">
    <property type="entry name" value="RING FINGER PROTEIN 127"/>
    <property type="match status" value="1"/>
</dbReference>
<protein>
    <recommendedName>
        <fullName evidence="9">RING-type domain-containing protein</fullName>
    </recommendedName>
</protein>
<keyword evidence="1" id="KW-0479">Metal-binding</keyword>
<dbReference type="GO" id="GO:0061630">
    <property type="term" value="F:ubiquitin protein ligase activity"/>
    <property type="evidence" value="ECO:0007669"/>
    <property type="project" value="TreeGrafter"/>
</dbReference>
<dbReference type="InterPro" id="IPR027370">
    <property type="entry name" value="Znf-RING_euk"/>
</dbReference>